<dbReference type="GO" id="GO:0007097">
    <property type="term" value="P:nuclear migration"/>
    <property type="evidence" value="ECO:0007669"/>
    <property type="project" value="TreeGrafter"/>
</dbReference>
<reference evidence="3 4" key="1">
    <citation type="submission" date="2018-11" db="EMBL/GenBank/DDBJ databases">
        <authorList>
            <consortium name="Pathogen Informatics"/>
        </authorList>
    </citation>
    <scope>NUCLEOTIDE SEQUENCE [LARGE SCALE GENOMIC DNA]</scope>
</reference>
<protein>
    <recommendedName>
        <fullName evidence="5">IF rod domain-containing protein</fullName>
    </recommendedName>
</protein>
<evidence type="ECO:0008006" key="5">
    <source>
        <dbReference type="Google" id="ProtNLM"/>
    </source>
</evidence>
<dbReference type="OrthoDB" id="5790241at2759"/>
<sequence length="270" mass="32174">MTREEYILVTKTSAKQSILAKRLTVSIALFSRRFEGLQLAIQGDRARCSELRSQISKAEADLEIHKRESSRLAEERAQLLAQNAEFYKDYDRIWDEIDRVRLELAECQARERRLFAEKEFLLQVQEREVYEVNNLLAESSFDARKFFENDIALAIKEIKFEYEASYSIVRTNVTSYYNQKLDDMRRMASKNTDESKFRKEQIARMENMIDDLRLKFRPLEERNHMLEGEYKQLQAAIKKDENQYETEKRSREDEYKNALAIYQRLVGCLD</sequence>
<dbReference type="EMBL" id="UYYB01001644">
    <property type="protein sequence ID" value="VDM65908.1"/>
    <property type="molecule type" value="Genomic_DNA"/>
</dbReference>
<keyword evidence="4" id="KW-1185">Reference proteome</keyword>
<dbReference type="GO" id="GO:0090435">
    <property type="term" value="P:protein localization to nuclear envelope"/>
    <property type="evidence" value="ECO:0007669"/>
    <property type="project" value="TreeGrafter"/>
</dbReference>
<gene>
    <name evidence="3" type="ORF">SVUK_LOCUS906</name>
</gene>
<dbReference type="GO" id="GO:0005652">
    <property type="term" value="C:nuclear lamina"/>
    <property type="evidence" value="ECO:0007669"/>
    <property type="project" value="TreeGrafter"/>
</dbReference>
<dbReference type="AlphaFoldDB" id="A0A3P7KAN5"/>
<evidence type="ECO:0000313" key="3">
    <source>
        <dbReference type="EMBL" id="VDM65908.1"/>
    </source>
</evidence>
<accession>A0A3P7KAN5</accession>
<dbReference type="GO" id="GO:0031507">
    <property type="term" value="P:heterochromatin formation"/>
    <property type="evidence" value="ECO:0007669"/>
    <property type="project" value="TreeGrafter"/>
</dbReference>
<dbReference type="GO" id="GO:0005200">
    <property type="term" value="F:structural constituent of cytoskeleton"/>
    <property type="evidence" value="ECO:0007669"/>
    <property type="project" value="TreeGrafter"/>
</dbReference>
<name>A0A3P7KAN5_STRVU</name>
<dbReference type="GO" id="GO:0051664">
    <property type="term" value="P:nuclear pore localization"/>
    <property type="evidence" value="ECO:0007669"/>
    <property type="project" value="TreeGrafter"/>
</dbReference>
<organism evidence="3 4">
    <name type="scientific">Strongylus vulgaris</name>
    <name type="common">Blood worm</name>
    <dbReference type="NCBI Taxonomy" id="40348"/>
    <lineage>
        <taxon>Eukaryota</taxon>
        <taxon>Metazoa</taxon>
        <taxon>Ecdysozoa</taxon>
        <taxon>Nematoda</taxon>
        <taxon>Chromadorea</taxon>
        <taxon>Rhabditida</taxon>
        <taxon>Rhabditina</taxon>
        <taxon>Rhabditomorpha</taxon>
        <taxon>Strongyloidea</taxon>
        <taxon>Strongylidae</taxon>
        <taxon>Strongylus</taxon>
    </lineage>
</organism>
<keyword evidence="1 2" id="KW-0175">Coiled coil</keyword>
<dbReference type="PANTHER" id="PTHR45721:SF12">
    <property type="entry name" value="INTERMEDIATE FILAMENT PROTEIN IFA-1"/>
    <property type="match status" value="1"/>
</dbReference>
<feature type="coiled-coil region" evidence="2">
    <location>
        <begin position="41"/>
        <end position="82"/>
    </location>
</feature>
<dbReference type="Proteomes" id="UP000270094">
    <property type="component" value="Unassembled WGS sequence"/>
</dbReference>
<dbReference type="PANTHER" id="PTHR45721">
    <property type="entry name" value="LAMIN DM0-RELATED"/>
    <property type="match status" value="1"/>
</dbReference>
<evidence type="ECO:0000256" key="1">
    <source>
        <dbReference type="ARBA" id="ARBA00023054"/>
    </source>
</evidence>
<dbReference type="Gene3D" id="1.10.1600.10">
    <property type="match status" value="1"/>
</dbReference>
<evidence type="ECO:0000256" key="2">
    <source>
        <dbReference type="SAM" id="Coils"/>
    </source>
</evidence>
<proteinExistence type="predicted"/>
<feature type="coiled-coil region" evidence="2">
    <location>
        <begin position="202"/>
        <end position="250"/>
    </location>
</feature>
<evidence type="ECO:0000313" key="4">
    <source>
        <dbReference type="Proteomes" id="UP000270094"/>
    </source>
</evidence>
<dbReference type="GO" id="GO:0006998">
    <property type="term" value="P:nuclear envelope organization"/>
    <property type="evidence" value="ECO:0007669"/>
    <property type="project" value="TreeGrafter"/>
</dbReference>